<dbReference type="OrthoDB" id="981913at2"/>
<protein>
    <submittedName>
        <fullName evidence="1">Uncharacterized protein</fullName>
    </submittedName>
</protein>
<accession>A0A1W2GEX8</accession>
<dbReference type="STRING" id="692418.SAMN04488029_2367"/>
<sequence>MNEKLTVRLKTLHCFQNDEEKFDDIFLKFNGKKIWPKDKKHEDVRVNTKHELEVELSGIAANEQAAIEIWDHDVLSPNDLLGTAYIVPDKPGGPYTVDMRPINDKETARYSIDWEILF</sequence>
<keyword evidence="2" id="KW-1185">Reference proteome</keyword>
<gene>
    <name evidence="1" type="ORF">SAMN04488029_2367</name>
</gene>
<organism evidence="1 2">
    <name type="scientific">Reichenbachiella faecimaris</name>
    <dbReference type="NCBI Taxonomy" id="692418"/>
    <lineage>
        <taxon>Bacteria</taxon>
        <taxon>Pseudomonadati</taxon>
        <taxon>Bacteroidota</taxon>
        <taxon>Cytophagia</taxon>
        <taxon>Cytophagales</taxon>
        <taxon>Reichenbachiellaceae</taxon>
        <taxon>Reichenbachiella</taxon>
    </lineage>
</organism>
<evidence type="ECO:0000313" key="1">
    <source>
        <dbReference type="EMBL" id="SMD35151.1"/>
    </source>
</evidence>
<dbReference type="RefSeq" id="WP_084373016.1">
    <property type="nucleotide sequence ID" value="NZ_FWYF01000002.1"/>
</dbReference>
<dbReference type="AlphaFoldDB" id="A0A1W2GEX8"/>
<name>A0A1W2GEX8_REIFA</name>
<evidence type="ECO:0000313" key="2">
    <source>
        <dbReference type="Proteomes" id="UP000192472"/>
    </source>
</evidence>
<reference evidence="1 2" key="1">
    <citation type="submission" date="2017-04" db="EMBL/GenBank/DDBJ databases">
        <authorList>
            <person name="Afonso C.L."/>
            <person name="Miller P.J."/>
            <person name="Scott M.A."/>
            <person name="Spackman E."/>
            <person name="Goraichik I."/>
            <person name="Dimitrov K.M."/>
            <person name="Suarez D.L."/>
            <person name="Swayne D.E."/>
        </authorList>
    </citation>
    <scope>NUCLEOTIDE SEQUENCE [LARGE SCALE GENOMIC DNA]</scope>
    <source>
        <strain evidence="1 2">DSM 26133</strain>
    </source>
</reference>
<dbReference type="Proteomes" id="UP000192472">
    <property type="component" value="Unassembled WGS sequence"/>
</dbReference>
<dbReference type="EMBL" id="FWYF01000002">
    <property type="protein sequence ID" value="SMD35151.1"/>
    <property type="molecule type" value="Genomic_DNA"/>
</dbReference>
<proteinExistence type="predicted"/>